<dbReference type="SUPFAM" id="SSF54928">
    <property type="entry name" value="RNA-binding domain, RBD"/>
    <property type="match status" value="2"/>
</dbReference>
<dbReference type="Pfam" id="PF00076">
    <property type="entry name" value="RRM_1"/>
    <property type="match status" value="2"/>
</dbReference>
<dbReference type="AlphaFoldDB" id="A0A978V2P8"/>
<dbReference type="Pfam" id="PF18052">
    <property type="entry name" value="Rx_N"/>
    <property type="match status" value="1"/>
</dbReference>
<evidence type="ECO:0000256" key="2">
    <source>
        <dbReference type="ARBA" id="ARBA00022741"/>
    </source>
</evidence>
<dbReference type="SMART" id="SM00360">
    <property type="entry name" value="RRM"/>
    <property type="match status" value="2"/>
</dbReference>
<evidence type="ECO:0000313" key="8">
    <source>
        <dbReference type="Proteomes" id="UP000813462"/>
    </source>
</evidence>
<dbReference type="GO" id="GO:0006952">
    <property type="term" value="P:defense response"/>
    <property type="evidence" value="ECO:0007669"/>
    <property type="project" value="UniProtKB-KW"/>
</dbReference>
<dbReference type="PROSITE" id="PS50102">
    <property type="entry name" value="RRM"/>
    <property type="match status" value="2"/>
</dbReference>
<dbReference type="Gene3D" id="3.30.70.330">
    <property type="match status" value="2"/>
</dbReference>
<feature type="domain" description="RRM" evidence="6">
    <location>
        <begin position="262"/>
        <end position="314"/>
    </location>
</feature>
<evidence type="ECO:0000256" key="1">
    <source>
        <dbReference type="ARBA" id="ARBA00022737"/>
    </source>
</evidence>
<dbReference type="CDD" id="cd14798">
    <property type="entry name" value="RX-CC_like"/>
    <property type="match status" value="1"/>
</dbReference>
<proteinExistence type="predicted"/>
<dbReference type="GO" id="GO:0000166">
    <property type="term" value="F:nucleotide binding"/>
    <property type="evidence" value="ECO:0007669"/>
    <property type="project" value="UniProtKB-KW"/>
</dbReference>
<keyword evidence="1" id="KW-0677">Repeat</keyword>
<keyword evidence="2" id="KW-0547">Nucleotide-binding</keyword>
<dbReference type="InterPro" id="IPR048289">
    <property type="entry name" value="RRM2_NsCP33-like"/>
</dbReference>
<evidence type="ECO:0000313" key="7">
    <source>
        <dbReference type="EMBL" id="KAH7521631.1"/>
    </source>
</evidence>
<dbReference type="InterPro" id="IPR035979">
    <property type="entry name" value="RBD_domain_sf"/>
</dbReference>
<evidence type="ECO:0000256" key="5">
    <source>
        <dbReference type="PROSITE-ProRule" id="PRU00176"/>
    </source>
</evidence>
<evidence type="ECO:0000256" key="3">
    <source>
        <dbReference type="ARBA" id="ARBA00022821"/>
    </source>
</evidence>
<keyword evidence="3" id="KW-0611">Plant defense</keyword>
<comment type="caution">
    <text evidence="7">The sequence shown here is derived from an EMBL/GenBank/DDBJ whole genome shotgun (WGS) entry which is preliminary data.</text>
</comment>
<gene>
    <name evidence="7" type="ORF">FEM48_Zijuj07G0053500</name>
</gene>
<dbReference type="EMBL" id="JAEACU010000007">
    <property type="protein sequence ID" value="KAH7521631.1"/>
    <property type="molecule type" value="Genomic_DNA"/>
</dbReference>
<dbReference type="Gene3D" id="1.20.5.4130">
    <property type="match status" value="1"/>
</dbReference>
<keyword evidence="4 5" id="KW-0694">RNA-binding</keyword>
<dbReference type="InterPro" id="IPR041118">
    <property type="entry name" value="Rx_N"/>
</dbReference>
<dbReference type="GO" id="GO:0003723">
    <property type="term" value="F:RNA binding"/>
    <property type="evidence" value="ECO:0007669"/>
    <property type="project" value="UniProtKB-UniRule"/>
</dbReference>
<dbReference type="Proteomes" id="UP000813462">
    <property type="component" value="Unassembled WGS sequence"/>
</dbReference>
<dbReference type="InterPro" id="IPR012677">
    <property type="entry name" value="Nucleotide-bd_a/b_plait_sf"/>
</dbReference>
<evidence type="ECO:0000259" key="6">
    <source>
        <dbReference type="PROSITE" id="PS50102"/>
    </source>
</evidence>
<name>A0A978V2P8_ZIZJJ</name>
<accession>A0A978V2P8</accession>
<feature type="domain" description="RRM" evidence="6">
    <location>
        <begin position="35"/>
        <end position="113"/>
    </location>
</feature>
<dbReference type="CDD" id="cd21608">
    <property type="entry name" value="RRM2_NsCP33_like"/>
    <property type="match status" value="1"/>
</dbReference>
<dbReference type="PANTHER" id="PTHR48027">
    <property type="entry name" value="HETEROGENEOUS NUCLEAR RIBONUCLEOPROTEIN 87F-RELATED"/>
    <property type="match status" value="1"/>
</dbReference>
<protein>
    <recommendedName>
        <fullName evidence="6">RRM domain-containing protein</fullName>
    </recommendedName>
</protein>
<sequence>MAFCNKIGSLLRHGVSQSAQTPATLFNSIRCMSSSKLFVGGLSYGTDDQSLRDAFSGFGDVVEARVIIDRNTGRSRGFGFVNFSSDDCASSALSAMDGQDLQGRHIRVSYATERVKDDVRLLQDDFGIMDAFLKDSEGKGDDRYMVKELINQIRDTAFEAEDEDVINTYMAQVIKQRRRNLLLKLLHCFDHAAVLYHATEKTLIIKSRIENIYANKTTFGIEAQSCADEKAERSLQQRRRNVEEEDVVGFGDDTAKLVDQLLDRARVIIDRNTGRSRGFGFVNFSSDDCASSALSAMDGQDLQGRHIRVLASLSDEQLKGELHKKLKGKRYFVVTDDVWKTQFWD</sequence>
<organism evidence="7 8">
    <name type="scientific">Ziziphus jujuba var. spinosa</name>
    <dbReference type="NCBI Taxonomy" id="714518"/>
    <lineage>
        <taxon>Eukaryota</taxon>
        <taxon>Viridiplantae</taxon>
        <taxon>Streptophyta</taxon>
        <taxon>Embryophyta</taxon>
        <taxon>Tracheophyta</taxon>
        <taxon>Spermatophyta</taxon>
        <taxon>Magnoliopsida</taxon>
        <taxon>eudicotyledons</taxon>
        <taxon>Gunneridae</taxon>
        <taxon>Pentapetalae</taxon>
        <taxon>rosids</taxon>
        <taxon>fabids</taxon>
        <taxon>Rosales</taxon>
        <taxon>Rhamnaceae</taxon>
        <taxon>Paliureae</taxon>
        <taxon>Ziziphus</taxon>
    </lineage>
</organism>
<dbReference type="InterPro" id="IPR000504">
    <property type="entry name" value="RRM_dom"/>
</dbReference>
<dbReference type="InterPro" id="IPR038005">
    <property type="entry name" value="RX-like_CC"/>
</dbReference>
<dbReference type="InterPro" id="IPR052462">
    <property type="entry name" value="SLIRP/GR-RBP-like"/>
</dbReference>
<evidence type="ECO:0000256" key="4">
    <source>
        <dbReference type="ARBA" id="ARBA00022884"/>
    </source>
</evidence>
<reference evidence="7" key="1">
    <citation type="journal article" date="2021" name="Front. Plant Sci.">
        <title>Chromosome-Scale Genome Assembly for Chinese Sour Jujube and Insights Into Its Genome Evolution and Domestication Signature.</title>
        <authorList>
            <person name="Shen L.-Y."/>
            <person name="Luo H."/>
            <person name="Wang X.-L."/>
            <person name="Wang X.-M."/>
            <person name="Qiu X.-J."/>
            <person name="Liu H."/>
            <person name="Zhou S.-S."/>
            <person name="Jia K.-H."/>
            <person name="Nie S."/>
            <person name="Bao Y.-T."/>
            <person name="Zhang R.-G."/>
            <person name="Yun Q.-Z."/>
            <person name="Chai Y.-H."/>
            <person name="Lu J.-Y."/>
            <person name="Li Y."/>
            <person name="Zhao S.-W."/>
            <person name="Mao J.-F."/>
            <person name="Jia S.-G."/>
            <person name="Mao Y.-M."/>
        </authorList>
    </citation>
    <scope>NUCLEOTIDE SEQUENCE</scope>
    <source>
        <strain evidence="7">AT0</strain>
        <tissue evidence="7">Leaf</tissue>
    </source>
</reference>